<accession>A0A0H2RU04</accession>
<sequence length="109" mass="12299">MLQGGLGAIVAVPSGPSATILGHRFDSATGKMWISFQSYKESCLIATEVSFLFAEPYRMISVPRHSTLELYFRFGEISISPRRSFTHPFQATLLFRLISRRARAIGMQW</sequence>
<evidence type="ECO:0000313" key="1">
    <source>
        <dbReference type="EMBL" id="KLO15465.1"/>
    </source>
</evidence>
<keyword evidence="2" id="KW-1185">Reference proteome</keyword>
<dbReference type="InParanoid" id="A0A0H2RU04"/>
<reference evidence="1 2" key="1">
    <citation type="submission" date="2015-04" db="EMBL/GenBank/DDBJ databases">
        <title>Complete genome sequence of Schizopora paradoxa KUC8140, a cosmopolitan wood degrader in East Asia.</title>
        <authorList>
            <consortium name="DOE Joint Genome Institute"/>
            <person name="Min B."/>
            <person name="Park H."/>
            <person name="Jang Y."/>
            <person name="Kim J.-J."/>
            <person name="Kim K.H."/>
            <person name="Pangilinan J."/>
            <person name="Lipzen A."/>
            <person name="Riley R."/>
            <person name="Grigoriev I.V."/>
            <person name="Spatafora J.W."/>
            <person name="Choi I.-G."/>
        </authorList>
    </citation>
    <scope>NUCLEOTIDE SEQUENCE [LARGE SCALE GENOMIC DNA]</scope>
    <source>
        <strain evidence="1 2">KUC8140</strain>
    </source>
</reference>
<evidence type="ECO:0000313" key="2">
    <source>
        <dbReference type="Proteomes" id="UP000053477"/>
    </source>
</evidence>
<organism evidence="1 2">
    <name type="scientific">Schizopora paradoxa</name>
    <dbReference type="NCBI Taxonomy" id="27342"/>
    <lineage>
        <taxon>Eukaryota</taxon>
        <taxon>Fungi</taxon>
        <taxon>Dikarya</taxon>
        <taxon>Basidiomycota</taxon>
        <taxon>Agaricomycotina</taxon>
        <taxon>Agaricomycetes</taxon>
        <taxon>Hymenochaetales</taxon>
        <taxon>Schizoporaceae</taxon>
        <taxon>Schizopora</taxon>
    </lineage>
</organism>
<protein>
    <submittedName>
        <fullName evidence="1">Uncharacterized protein</fullName>
    </submittedName>
</protein>
<gene>
    <name evidence="1" type="ORF">SCHPADRAFT_263058</name>
</gene>
<dbReference type="AlphaFoldDB" id="A0A0H2RU04"/>
<proteinExistence type="predicted"/>
<name>A0A0H2RU04_9AGAM</name>
<dbReference type="Proteomes" id="UP000053477">
    <property type="component" value="Unassembled WGS sequence"/>
</dbReference>
<dbReference type="EMBL" id="KQ085929">
    <property type="protein sequence ID" value="KLO15465.1"/>
    <property type="molecule type" value="Genomic_DNA"/>
</dbReference>